<keyword evidence="6" id="KW-1185">Reference proteome</keyword>
<feature type="domain" description="Disease resistance N-terminal" evidence="4">
    <location>
        <begin position="102"/>
        <end position="135"/>
    </location>
</feature>
<keyword evidence="1" id="KW-0677">Repeat</keyword>
<evidence type="ECO:0000256" key="3">
    <source>
        <dbReference type="ARBA" id="ARBA00022821"/>
    </source>
</evidence>
<dbReference type="OrthoDB" id="690341at2759"/>
<dbReference type="Proteomes" id="UP000886885">
    <property type="component" value="Chromosome 3D"/>
</dbReference>
<dbReference type="InterPro" id="IPR038005">
    <property type="entry name" value="RX-like_CC"/>
</dbReference>
<dbReference type="AlphaFoldDB" id="A0A8X8D7S6"/>
<evidence type="ECO:0000256" key="1">
    <source>
        <dbReference type="ARBA" id="ARBA00022737"/>
    </source>
</evidence>
<dbReference type="InterPro" id="IPR041118">
    <property type="entry name" value="Rx_N"/>
</dbReference>
<name>A0A8X8D7S6_POPTO</name>
<dbReference type="EMBL" id="JAAWWB010000006">
    <property type="protein sequence ID" value="KAG6780832.1"/>
    <property type="molecule type" value="Genomic_DNA"/>
</dbReference>
<dbReference type="GO" id="GO:0000166">
    <property type="term" value="F:nucleotide binding"/>
    <property type="evidence" value="ECO:0007669"/>
    <property type="project" value="UniProtKB-KW"/>
</dbReference>
<organism evidence="5 6">
    <name type="scientific">Populus tomentosa</name>
    <name type="common">Chinese white poplar</name>
    <dbReference type="NCBI Taxonomy" id="118781"/>
    <lineage>
        <taxon>Eukaryota</taxon>
        <taxon>Viridiplantae</taxon>
        <taxon>Streptophyta</taxon>
        <taxon>Embryophyta</taxon>
        <taxon>Tracheophyta</taxon>
        <taxon>Spermatophyta</taxon>
        <taxon>Magnoliopsida</taxon>
        <taxon>eudicotyledons</taxon>
        <taxon>Gunneridae</taxon>
        <taxon>Pentapetalae</taxon>
        <taxon>rosids</taxon>
        <taxon>fabids</taxon>
        <taxon>Malpighiales</taxon>
        <taxon>Salicaceae</taxon>
        <taxon>Saliceae</taxon>
        <taxon>Populus</taxon>
    </lineage>
</organism>
<proteinExistence type="predicted"/>
<evidence type="ECO:0000313" key="6">
    <source>
        <dbReference type="Proteomes" id="UP000886885"/>
    </source>
</evidence>
<keyword evidence="3" id="KW-0611">Plant defense</keyword>
<keyword evidence="2" id="KW-0547">Nucleotide-binding</keyword>
<comment type="caution">
    <text evidence="5">The sequence shown here is derived from an EMBL/GenBank/DDBJ whole genome shotgun (WGS) entry which is preliminary data.</text>
</comment>
<evidence type="ECO:0000313" key="5">
    <source>
        <dbReference type="EMBL" id="KAG6780832.1"/>
    </source>
</evidence>
<gene>
    <name evidence="5" type="ORF">POTOM_013711</name>
</gene>
<dbReference type="Pfam" id="PF18052">
    <property type="entry name" value="Rx_N"/>
    <property type="match status" value="1"/>
</dbReference>
<protein>
    <recommendedName>
        <fullName evidence="4">Disease resistance N-terminal domain-containing protein</fullName>
    </recommendedName>
</protein>
<evidence type="ECO:0000256" key="2">
    <source>
        <dbReference type="ARBA" id="ARBA00022741"/>
    </source>
</evidence>
<evidence type="ECO:0000259" key="4">
    <source>
        <dbReference type="Pfam" id="PF18052"/>
    </source>
</evidence>
<reference evidence="5" key="1">
    <citation type="journal article" date="2020" name="bioRxiv">
        <title>Hybrid origin of Populus tomentosa Carr. identified through genome sequencing and phylogenomic analysis.</title>
        <authorList>
            <person name="An X."/>
            <person name="Gao K."/>
            <person name="Chen Z."/>
            <person name="Li J."/>
            <person name="Yang X."/>
            <person name="Yang X."/>
            <person name="Zhou J."/>
            <person name="Guo T."/>
            <person name="Zhao T."/>
            <person name="Huang S."/>
            <person name="Miao D."/>
            <person name="Khan W.U."/>
            <person name="Rao P."/>
            <person name="Ye M."/>
            <person name="Lei B."/>
            <person name="Liao W."/>
            <person name="Wang J."/>
            <person name="Ji L."/>
            <person name="Li Y."/>
            <person name="Guo B."/>
            <person name="Mustafa N.S."/>
            <person name="Li S."/>
            <person name="Yun Q."/>
            <person name="Keller S.R."/>
            <person name="Mao J."/>
            <person name="Zhang R."/>
            <person name="Strauss S.H."/>
        </authorList>
    </citation>
    <scope>NUCLEOTIDE SEQUENCE</scope>
    <source>
        <strain evidence="5">GM15</strain>
        <tissue evidence="5">Leaf</tissue>
    </source>
</reference>
<sequence length="239" mass="27797">MIDDGIDRISQSLQIIERRRQQLQNIFADGDLDWRPLSSKELVDRKNIIFIKEELILVSMRWHYTSRERTLNNHRTATTSNTTVTLPEVTETLPGTMKEPYAMEESDSALKLLVKNVRDVAYDTEDALDELIRLCLANDSGHGVFSCFRKICRPVKDARVRSRVASKIQGIKSRVISISVASEIPFYLKKLIKKQKPERLSGFLGPNLDVKWFQWWAWEDWGKRPWLKGSTMIQTFEKI</sequence>
<dbReference type="CDD" id="cd14798">
    <property type="entry name" value="RX-CC_like"/>
    <property type="match status" value="1"/>
</dbReference>
<accession>A0A8X8D7S6</accession>
<dbReference type="GO" id="GO:0006952">
    <property type="term" value="P:defense response"/>
    <property type="evidence" value="ECO:0007669"/>
    <property type="project" value="UniProtKB-KW"/>
</dbReference>